<dbReference type="PANTHER" id="PTHR46060:SF1">
    <property type="entry name" value="MARINER MOS1 TRANSPOSASE-LIKE PROTEIN"/>
    <property type="match status" value="1"/>
</dbReference>
<evidence type="ECO:0000313" key="3">
    <source>
        <dbReference type="Proteomes" id="UP000792457"/>
    </source>
</evidence>
<evidence type="ECO:0000256" key="1">
    <source>
        <dbReference type="SAM" id="MobiDB-lite"/>
    </source>
</evidence>
<name>A0A8K0KAX2_LADFU</name>
<accession>A0A8K0KAX2</accession>
<gene>
    <name evidence="2" type="ORF">J437_LFUL009614</name>
</gene>
<evidence type="ECO:0008006" key="4">
    <source>
        <dbReference type="Google" id="ProtNLM"/>
    </source>
</evidence>
<protein>
    <recommendedName>
        <fullName evidence="4">Transposase</fullName>
    </recommendedName>
</protein>
<dbReference type="Proteomes" id="UP000792457">
    <property type="component" value="Unassembled WGS sequence"/>
</dbReference>
<feature type="region of interest" description="Disordered" evidence="1">
    <location>
        <begin position="24"/>
        <end position="44"/>
    </location>
</feature>
<evidence type="ECO:0000313" key="2">
    <source>
        <dbReference type="EMBL" id="KAG8231023.1"/>
    </source>
</evidence>
<organism evidence="2 3">
    <name type="scientific">Ladona fulva</name>
    <name type="common">Scarce chaser dragonfly</name>
    <name type="synonym">Libellula fulva</name>
    <dbReference type="NCBI Taxonomy" id="123851"/>
    <lineage>
        <taxon>Eukaryota</taxon>
        <taxon>Metazoa</taxon>
        <taxon>Ecdysozoa</taxon>
        <taxon>Arthropoda</taxon>
        <taxon>Hexapoda</taxon>
        <taxon>Insecta</taxon>
        <taxon>Pterygota</taxon>
        <taxon>Palaeoptera</taxon>
        <taxon>Odonata</taxon>
        <taxon>Epiprocta</taxon>
        <taxon>Anisoptera</taxon>
        <taxon>Libelluloidea</taxon>
        <taxon>Libellulidae</taxon>
        <taxon>Ladona</taxon>
    </lineage>
</organism>
<reference evidence="2" key="2">
    <citation type="submission" date="2017-10" db="EMBL/GenBank/DDBJ databases">
        <title>Ladona fulva Genome sequencing and assembly.</title>
        <authorList>
            <person name="Murali S."/>
            <person name="Richards S."/>
            <person name="Bandaranaike D."/>
            <person name="Bellair M."/>
            <person name="Blankenburg K."/>
            <person name="Chao H."/>
            <person name="Dinh H."/>
            <person name="Doddapaneni H."/>
            <person name="Dugan-Rocha S."/>
            <person name="Elkadiri S."/>
            <person name="Gnanaolivu R."/>
            <person name="Hernandez B."/>
            <person name="Skinner E."/>
            <person name="Javaid M."/>
            <person name="Lee S."/>
            <person name="Li M."/>
            <person name="Ming W."/>
            <person name="Munidasa M."/>
            <person name="Muniz J."/>
            <person name="Nguyen L."/>
            <person name="Hughes D."/>
            <person name="Osuji N."/>
            <person name="Pu L.-L."/>
            <person name="Puazo M."/>
            <person name="Qu C."/>
            <person name="Quiroz J."/>
            <person name="Raj R."/>
            <person name="Weissenberger G."/>
            <person name="Xin Y."/>
            <person name="Zou X."/>
            <person name="Han Y."/>
            <person name="Worley K."/>
            <person name="Muzny D."/>
            <person name="Gibbs R."/>
        </authorList>
    </citation>
    <scope>NUCLEOTIDE SEQUENCE</scope>
    <source>
        <strain evidence="2">Sampled in the wild</strain>
    </source>
</reference>
<dbReference type="EMBL" id="KZ308523">
    <property type="protein sequence ID" value="KAG8231023.1"/>
    <property type="molecule type" value="Genomic_DNA"/>
</dbReference>
<keyword evidence="3" id="KW-1185">Reference proteome</keyword>
<reference evidence="2" key="1">
    <citation type="submission" date="2013-04" db="EMBL/GenBank/DDBJ databases">
        <authorList>
            <person name="Qu J."/>
            <person name="Murali S.C."/>
            <person name="Bandaranaike D."/>
            <person name="Bellair M."/>
            <person name="Blankenburg K."/>
            <person name="Chao H."/>
            <person name="Dinh H."/>
            <person name="Doddapaneni H."/>
            <person name="Downs B."/>
            <person name="Dugan-Rocha S."/>
            <person name="Elkadiri S."/>
            <person name="Gnanaolivu R.D."/>
            <person name="Hernandez B."/>
            <person name="Javaid M."/>
            <person name="Jayaseelan J.C."/>
            <person name="Lee S."/>
            <person name="Li M."/>
            <person name="Ming W."/>
            <person name="Munidasa M."/>
            <person name="Muniz J."/>
            <person name="Nguyen L."/>
            <person name="Ongeri F."/>
            <person name="Osuji N."/>
            <person name="Pu L.-L."/>
            <person name="Puazo M."/>
            <person name="Qu C."/>
            <person name="Quiroz J."/>
            <person name="Raj R."/>
            <person name="Weissenberger G."/>
            <person name="Xin Y."/>
            <person name="Zou X."/>
            <person name="Han Y."/>
            <person name="Richards S."/>
            <person name="Worley K."/>
            <person name="Muzny D."/>
            <person name="Gibbs R."/>
        </authorList>
    </citation>
    <scope>NUCLEOTIDE SEQUENCE</scope>
    <source>
        <strain evidence="2">Sampled in the wild</strain>
    </source>
</reference>
<comment type="caution">
    <text evidence="2">The sequence shown here is derived from an EMBL/GenBank/DDBJ whole genome shotgun (WGS) entry which is preliminary data.</text>
</comment>
<dbReference type="PANTHER" id="PTHR46060">
    <property type="entry name" value="MARINER MOS1 TRANSPOSASE-LIKE PROTEIN"/>
    <property type="match status" value="1"/>
</dbReference>
<dbReference type="OrthoDB" id="6137736at2759"/>
<dbReference type="InterPro" id="IPR052709">
    <property type="entry name" value="Transposase-MT_Hybrid"/>
</dbReference>
<sequence>MYGTSCMSAKNVRKWCREFSEGRTEVHDEPRSGKPSLSGEVKDQIESVVHEDRRLEGRFEMSKSTIQRLLNKPGYRKLCAR</sequence>
<proteinExistence type="predicted"/>
<dbReference type="AlphaFoldDB" id="A0A8K0KAX2"/>